<keyword evidence="3" id="KW-1185">Reference proteome</keyword>
<dbReference type="InterPro" id="IPR002575">
    <property type="entry name" value="Aminoglycoside_PTrfase"/>
</dbReference>
<evidence type="ECO:0000313" key="3">
    <source>
        <dbReference type="Proteomes" id="UP000028863"/>
    </source>
</evidence>
<gene>
    <name evidence="2" type="ORF">BN988_01362</name>
</gene>
<protein>
    <submittedName>
        <fullName evidence="2">Serine/threonine protein kinase</fullName>
    </submittedName>
</protein>
<keyword evidence="2" id="KW-0418">Kinase</keyword>
<dbReference type="RefSeq" id="WP_036574332.1">
    <property type="nucleotide sequence ID" value="NZ_CABLBW010000001.1"/>
</dbReference>
<dbReference type="Pfam" id="PF01636">
    <property type="entry name" value="APH"/>
    <property type="match status" value="1"/>
</dbReference>
<dbReference type="EMBL" id="CCAX010000001">
    <property type="protein sequence ID" value="CDO02882.1"/>
    <property type="molecule type" value="Genomic_DNA"/>
</dbReference>
<dbReference type="InterPro" id="IPR011009">
    <property type="entry name" value="Kinase-like_dom_sf"/>
</dbReference>
<feature type="domain" description="Aminoglycoside phosphotransferase" evidence="1">
    <location>
        <begin position="26"/>
        <end position="230"/>
    </location>
</feature>
<dbReference type="STRING" id="171693.BN988_01362"/>
<dbReference type="Proteomes" id="UP000028863">
    <property type="component" value="Unassembled WGS sequence"/>
</dbReference>
<keyword evidence="2" id="KW-0808">Transferase</keyword>
<reference evidence="2" key="2">
    <citation type="submission" date="2014-03" db="EMBL/GenBank/DDBJ databases">
        <authorList>
            <person name="Urmite Genomes"/>
        </authorList>
    </citation>
    <scope>NUCLEOTIDE SEQUENCE</scope>
    <source>
        <strain evidence="2">S1</strain>
    </source>
</reference>
<evidence type="ECO:0000313" key="2">
    <source>
        <dbReference type="EMBL" id="CDO02882.1"/>
    </source>
</evidence>
<dbReference type="SUPFAM" id="SSF56112">
    <property type="entry name" value="Protein kinase-like (PK-like)"/>
    <property type="match status" value="1"/>
</dbReference>
<keyword evidence="2" id="KW-0723">Serine/threonine-protein kinase</keyword>
<dbReference type="Gene3D" id="3.90.1200.10">
    <property type="match status" value="1"/>
</dbReference>
<name>W9AIX0_9BACI</name>
<sequence>MNGKDILKQFGFSTSEEPRSIYAFSPVYRVSPEGQADIIIKKTQRPLEKAGRVMDYLRFLKKNDVRVVTPIDITMQNPQQIEDEVYVAYPFIEGDVYTGKDREIYEAGKLLGKIHALSPKENDYQLSVYDVYDFNLDEVDESMKQISEHVGQHDVDIKLSLLERKLSQAVAQQEELEKITLPKVLTPHDYKANNLVYTPSPYLIDPDNATWIPRIFDLALVLFLFHNEMDSAPDKLFTPNQWTHFMKGYAEFAELTEVEKNYWNIALEHVFLDEVMWLMAEVPEDWDRPEQRSLFESLTQALNNLSAYTL</sequence>
<proteinExistence type="predicted"/>
<evidence type="ECO:0000259" key="1">
    <source>
        <dbReference type="Pfam" id="PF01636"/>
    </source>
</evidence>
<dbReference type="eggNOG" id="COG2334">
    <property type="taxonomic scope" value="Bacteria"/>
</dbReference>
<accession>W9AIX0</accession>
<dbReference type="GO" id="GO:0004674">
    <property type="term" value="F:protein serine/threonine kinase activity"/>
    <property type="evidence" value="ECO:0007669"/>
    <property type="project" value="UniProtKB-KW"/>
</dbReference>
<reference evidence="2" key="1">
    <citation type="submission" date="2014-03" db="EMBL/GenBank/DDBJ databases">
        <title>Draft genome sequencing of Oceanobacillus picturae strain S1 isolated from human gut.</title>
        <authorList>
            <person name="Croce O."/>
            <person name="Lagier J.C."/>
            <person name="Raoult D."/>
        </authorList>
    </citation>
    <scope>NUCLEOTIDE SEQUENCE [LARGE SCALE GENOMIC DNA]</scope>
    <source>
        <strain evidence="2">S1</strain>
    </source>
</reference>
<organism evidence="2 3">
    <name type="scientific">Oceanobacillus picturae</name>
    <dbReference type="NCBI Taxonomy" id="171693"/>
    <lineage>
        <taxon>Bacteria</taxon>
        <taxon>Bacillati</taxon>
        <taxon>Bacillota</taxon>
        <taxon>Bacilli</taxon>
        <taxon>Bacillales</taxon>
        <taxon>Bacillaceae</taxon>
        <taxon>Oceanobacillus</taxon>
    </lineage>
</organism>
<dbReference type="AlphaFoldDB" id="W9AIX0"/>
<comment type="caution">
    <text evidence="2">The sequence shown here is derived from an EMBL/GenBank/DDBJ whole genome shotgun (WGS) entry which is preliminary data.</text>
</comment>